<dbReference type="InterPro" id="IPR007461">
    <property type="entry name" value="Ysc84_actin-binding"/>
</dbReference>
<evidence type="ECO:0000313" key="4">
    <source>
        <dbReference type="Proteomes" id="UP000546464"/>
    </source>
</evidence>
<dbReference type="Proteomes" id="UP000546464">
    <property type="component" value="Unassembled WGS sequence"/>
</dbReference>
<name>A0A842HJV3_9BACT</name>
<protein>
    <submittedName>
        <fullName evidence="3">Lipid-binding SYLF domain-containing protein</fullName>
    </submittedName>
</protein>
<dbReference type="Pfam" id="PF04366">
    <property type="entry name" value="Ysc84"/>
    <property type="match status" value="1"/>
</dbReference>
<dbReference type="PANTHER" id="PTHR15629">
    <property type="entry name" value="SH3YL1 PROTEIN"/>
    <property type="match status" value="1"/>
</dbReference>
<dbReference type="CDD" id="cd11524">
    <property type="entry name" value="SYLF"/>
    <property type="match status" value="1"/>
</dbReference>
<dbReference type="AlphaFoldDB" id="A0A842HJV3"/>
<keyword evidence="4" id="KW-1185">Reference proteome</keyword>
<feature type="signal peptide" evidence="1">
    <location>
        <begin position="1"/>
        <end position="19"/>
    </location>
</feature>
<organism evidence="3 4">
    <name type="scientific">Ruficoccus amylovorans</name>
    <dbReference type="NCBI Taxonomy" id="1804625"/>
    <lineage>
        <taxon>Bacteria</taxon>
        <taxon>Pseudomonadati</taxon>
        <taxon>Verrucomicrobiota</taxon>
        <taxon>Opitutia</taxon>
        <taxon>Puniceicoccales</taxon>
        <taxon>Cerasicoccaceae</taxon>
        <taxon>Ruficoccus</taxon>
    </lineage>
</organism>
<sequence length="239" mass="25251">MKNLRTSFFFALSLFAATAAVRADQSLSDLNGLINSAKGWLLDYQSNPKKAIPTDVFEKARGIFFYQVVGGSFIIGAQGGEGFAMIREEGGDWSPPVFFNVGSGSFGAQIGGGQTTVLMFLMNDEGLDILKKDQTTWSGTAKAIGGPSSASASSDWSGDATSKQNSKYGAADIFYYVTASGLEASAAVKGTESNYDQAATDLYYNKSGLTREAVFGHAVKMPENAGSFVALLNRFAAGQ</sequence>
<gene>
    <name evidence="3" type="ORF">H5P28_15985</name>
</gene>
<evidence type="ECO:0000259" key="2">
    <source>
        <dbReference type="Pfam" id="PF04366"/>
    </source>
</evidence>
<dbReference type="EMBL" id="JACHVB010000052">
    <property type="protein sequence ID" value="MBC2595767.1"/>
    <property type="molecule type" value="Genomic_DNA"/>
</dbReference>
<evidence type="ECO:0000313" key="3">
    <source>
        <dbReference type="EMBL" id="MBC2595767.1"/>
    </source>
</evidence>
<proteinExistence type="predicted"/>
<feature type="domain" description="Ysc84 actin-binding" evidence="2">
    <location>
        <begin position="103"/>
        <end position="234"/>
    </location>
</feature>
<comment type="caution">
    <text evidence="3">The sequence shown here is derived from an EMBL/GenBank/DDBJ whole genome shotgun (WGS) entry which is preliminary data.</text>
</comment>
<keyword evidence="1" id="KW-0732">Signal</keyword>
<dbReference type="PANTHER" id="PTHR15629:SF2">
    <property type="entry name" value="SH3 DOMAIN-CONTAINING YSC84-LIKE PROTEIN 1"/>
    <property type="match status" value="1"/>
</dbReference>
<reference evidence="3 4" key="1">
    <citation type="submission" date="2020-07" db="EMBL/GenBank/DDBJ databases">
        <authorList>
            <person name="Feng X."/>
        </authorList>
    </citation>
    <scope>NUCLEOTIDE SEQUENCE [LARGE SCALE GENOMIC DNA]</scope>
    <source>
        <strain evidence="3 4">JCM31066</strain>
    </source>
</reference>
<dbReference type="GO" id="GO:0035091">
    <property type="term" value="F:phosphatidylinositol binding"/>
    <property type="evidence" value="ECO:0007669"/>
    <property type="project" value="TreeGrafter"/>
</dbReference>
<evidence type="ECO:0000256" key="1">
    <source>
        <dbReference type="SAM" id="SignalP"/>
    </source>
</evidence>
<dbReference type="RefSeq" id="WP_185676698.1">
    <property type="nucleotide sequence ID" value="NZ_JACHVB010000052.1"/>
</dbReference>
<accession>A0A842HJV3</accession>
<dbReference type="InterPro" id="IPR051702">
    <property type="entry name" value="SH3_domain_YSC84-like"/>
</dbReference>
<feature type="chain" id="PRO_5032403269" evidence="1">
    <location>
        <begin position="20"/>
        <end position="239"/>
    </location>
</feature>